<dbReference type="EMBL" id="VSSQ01102635">
    <property type="protein sequence ID" value="MPN43909.1"/>
    <property type="molecule type" value="Genomic_DNA"/>
</dbReference>
<protein>
    <submittedName>
        <fullName evidence="1">Uncharacterized protein</fullName>
    </submittedName>
</protein>
<reference evidence="1" key="1">
    <citation type="submission" date="2019-08" db="EMBL/GenBank/DDBJ databases">
        <authorList>
            <person name="Kucharzyk K."/>
            <person name="Murdoch R.W."/>
            <person name="Higgins S."/>
            <person name="Loffler F."/>
        </authorList>
    </citation>
    <scope>NUCLEOTIDE SEQUENCE</scope>
</reference>
<gene>
    <name evidence="1" type="ORF">SDC9_191470</name>
</gene>
<comment type="caution">
    <text evidence="1">The sequence shown here is derived from an EMBL/GenBank/DDBJ whole genome shotgun (WGS) entry which is preliminary data.</text>
</comment>
<evidence type="ECO:0000313" key="1">
    <source>
        <dbReference type="EMBL" id="MPN43909.1"/>
    </source>
</evidence>
<accession>A0A645I0E3</accession>
<organism evidence="1">
    <name type="scientific">bioreactor metagenome</name>
    <dbReference type="NCBI Taxonomy" id="1076179"/>
    <lineage>
        <taxon>unclassified sequences</taxon>
        <taxon>metagenomes</taxon>
        <taxon>ecological metagenomes</taxon>
    </lineage>
</organism>
<proteinExistence type="predicted"/>
<sequence length="88" mass="9557">MARLNHRRVVTGKLHVAVVIGTFHLPGVETKLAHGARIAARAQPVLHRVINVALIAVQTRRSTADLFDLLGKIAGVDRCADGIRLVHQ</sequence>
<name>A0A645I0E3_9ZZZZ</name>
<dbReference type="AlphaFoldDB" id="A0A645I0E3"/>